<dbReference type="Proteomes" id="UP001363460">
    <property type="component" value="Chromosome"/>
</dbReference>
<dbReference type="PANTHER" id="PTHR39337">
    <property type="entry name" value="BLR5642 PROTEIN"/>
    <property type="match status" value="1"/>
</dbReference>
<proteinExistence type="predicted"/>
<reference evidence="1 2" key="1">
    <citation type="submission" date="2024-02" db="EMBL/GenBank/DDBJ databases">
        <title>Distribution and functional of Brevundimonas-related endobacteria within Verticillium dahliae.</title>
        <authorList>
            <person name="Zeng H."/>
        </authorList>
    </citation>
    <scope>NUCLEOTIDE SEQUENCE [LARGE SCALE GENOMIC DNA]</scope>
    <source>
        <strain evidence="1 2">TRM 44200</strain>
    </source>
</reference>
<dbReference type="EMBL" id="CP146369">
    <property type="protein sequence ID" value="WWT53428.1"/>
    <property type="molecule type" value="Genomic_DNA"/>
</dbReference>
<dbReference type="InterPro" id="IPR007438">
    <property type="entry name" value="DUF488"/>
</dbReference>
<protein>
    <submittedName>
        <fullName evidence="1">DUF488 domain-containing protein</fullName>
    </submittedName>
</protein>
<name>A0ABZ2I753_9CAUL</name>
<dbReference type="PANTHER" id="PTHR39337:SF1">
    <property type="entry name" value="BLR5642 PROTEIN"/>
    <property type="match status" value="1"/>
</dbReference>
<dbReference type="Pfam" id="PF04343">
    <property type="entry name" value="DUF488"/>
    <property type="match status" value="1"/>
</dbReference>
<gene>
    <name evidence="1" type="ORF">V8J38_09105</name>
</gene>
<keyword evidence="2" id="KW-1185">Reference proteome</keyword>
<sequence length="101" mass="11664">MAEDFRRPFFTIGHSTRSIEEMAELLRDAGAEIVVDVRKMPRSRANPQFNTDVLPQALEPWGIGYRHLAALGGLRGRERQWSASPNTLWRNRSFRNYADYA</sequence>
<organism evidence="1 2">
    <name type="scientific">Brevundimonas olei</name>
    <dbReference type="NCBI Taxonomy" id="657642"/>
    <lineage>
        <taxon>Bacteria</taxon>
        <taxon>Pseudomonadati</taxon>
        <taxon>Pseudomonadota</taxon>
        <taxon>Alphaproteobacteria</taxon>
        <taxon>Caulobacterales</taxon>
        <taxon>Caulobacteraceae</taxon>
        <taxon>Brevundimonas</taxon>
    </lineage>
</organism>
<accession>A0ABZ2I753</accession>
<dbReference type="RefSeq" id="WP_338575138.1">
    <property type="nucleotide sequence ID" value="NZ_CP146369.1"/>
</dbReference>
<evidence type="ECO:0000313" key="2">
    <source>
        <dbReference type="Proteomes" id="UP001363460"/>
    </source>
</evidence>
<evidence type="ECO:0000313" key="1">
    <source>
        <dbReference type="EMBL" id="WWT53428.1"/>
    </source>
</evidence>